<evidence type="ECO:0000313" key="2">
    <source>
        <dbReference type="EMBL" id="ETX14298.1"/>
    </source>
</evidence>
<keyword evidence="1" id="KW-0812">Transmembrane</keyword>
<feature type="transmembrane region" description="Helical" evidence="1">
    <location>
        <begin position="102"/>
        <end position="121"/>
    </location>
</feature>
<proteinExistence type="predicted"/>
<dbReference type="Proteomes" id="UP000022447">
    <property type="component" value="Unassembled WGS sequence"/>
</dbReference>
<keyword evidence="1" id="KW-1133">Transmembrane helix</keyword>
<feature type="transmembrane region" description="Helical" evidence="1">
    <location>
        <begin position="76"/>
        <end position="96"/>
    </location>
</feature>
<keyword evidence="1" id="KW-0472">Membrane</keyword>
<protein>
    <submittedName>
        <fullName evidence="2">Component of SufBCD complex</fullName>
    </submittedName>
</protein>
<dbReference type="RefSeq" id="WP_037263153.1">
    <property type="nucleotide sequence ID" value="NZ_JALZ01000012.1"/>
</dbReference>
<feature type="transmembrane region" description="Helical" evidence="1">
    <location>
        <begin position="146"/>
        <end position="165"/>
    </location>
</feature>
<comment type="caution">
    <text evidence="2">The sequence shown here is derived from an EMBL/GenBank/DDBJ whole genome shotgun (WGS) entry which is preliminary data.</text>
</comment>
<accession>X7EGR4</accession>
<dbReference type="STRING" id="1449350.OCH239_04390"/>
<dbReference type="PATRIC" id="fig|1449350.3.peg.2589"/>
<organism evidence="2 3">
    <name type="scientific">Roseivivax halodurans JCM 10272</name>
    <dbReference type="NCBI Taxonomy" id="1449350"/>
    <lineage>
        <taxon>Bacteria</taxon>
        <taxon>Pseudomonadati</taxon>
        <taxon>Pseudomonadota</taxon>
        <taxon>Alphaproteobacteria</taxon>
        <taxon>Rhodobacterales</taxon>
        <taxon>Roseobacteraceae</taxon>
        <taxon>Roseivivax</taxon>
    </lineage>
</organism>
<gene>
    <name evidence="2" type="ORF">OCH239_04390</name>
</gene>
<keyword evidence="3" id="KW-1185">Reference proteome</keyword>
<sequence>MDVYAKVFEVIDMRSFSNLWFWIALAVMWSTASHWILGVPYDMVSRAGRLGGAAQKDFEDLARINVTRILQIAEEAGLLLAAGGSFLLTMLGVLGFGFGVEIAQAVFLLGLPMALIGLLSVRTARRIRARGIAGPELRGTFTRHRMVIQGIGMVSVLVTTLWGMYMNFVLGPFGS</sequence>
<reference evidence="2 3" key="1">
    <citation type="submission" date="2014-01" db="EMBL/GenBank/DDBJ databases">
        <title>Roseivivax halodurans JCM 10272 Genome Sequencing.</title>
        <authorList>
            <person name="Lai Q."/>
            <person name="Li G."/>
            <person name="Shao Z."/>
        </authorList>
    </citation>
    <scope>NUCLEOTIDE SEQUENCE [LARGE SCALE GENOMIC DNA]</scope>
    <source>
        <strain evidence="2 3">JCM 10272</strain>
    </source>
</reference>
<dbReference type="OrthoDB" id="7847071at2"/>
<evidence type="ECO:0000256" key="1">
    <source>
        <dbReference type="SAM" id="Phobius"/>
    </source>
</evidence>
<name>X7EGR4_9RHOB</name>
<evidence type="ECO:0000313" key="3">
    <source>
        <dbReference type="Proteomes" id="UP000022447"/>
    </source>
</evidence>
<dbReference type="eggNOG" id="ENOG502ZVNE">
    <property type="taxonomic scope" value="Bacteria"/>
</dbReference>
<dbReference type="AlphaFoldDB" id="X7EGR4"/>
<feature type="transmembrane region" description="Helical" evidence="1">
    <location>
        <begin position="20"/>
        <end position="39"/>
    </location>
</feature>
<dbReference type="EMBL" id="JALZ01000012">
    <property type="protein sequence ID" value="ETX14298.1"/>
    <property type="molecule type" value="Genomic_DNA"/>
</dbReference>